<dbReference type="AlphaFoldDB" id="A0AAD7HK19"/>
<organism evidence="1 2">
    <name type="scientific">Mycena metata</name>
    <dbReference type="NCBI Taxonomy" id="1033252"/>
    <lineage>
        <taxon>Eukaryota</taxon>
        <taxon>Fungi</taxon>
        <taxon>Dikarya</taxon>
        <taxon>Basidiomycota</taxon>
        <taxon>Agaricomycotina</taxon>
        <taxon>Agaricomycetes</taxon>
        <taxon>Agaricomycetidae</taxon>
        <taxon>Agaricales</taxon>
        <taxon>Marasmiineae</taxon>
        <taxon>Mycenaceae</taxon>
        <taxon>Mycena</taxon>
    </lineage>
</organism>
<comment type="caution">
    <text evidence="1">The sequence shown here is derived from an EMBL/GenBank/DDBJ whole genome shotgun (WGS) entry which is preliminary data.</text>
</comment>
<sequence length="156" mass="17217">MLYMLRIVEIRVSDMILHIRSHHLYQDLKYPRSKRTSPAHYLSSEHNLASEHLRLAAICEGTEQGLGCADETGKKFPKKKIPQTVGPDNAIGFMNENGRQDYKMCHLQAGAPLRRVVGKGTPTGASTATFGGHNIHLHGHDVAGSFLIRFGVSVDS</sequence>
<proteinExistence type="predicted"/>
<protein>
    <submittedName>
        <fullName evidence="1">Uncharacterized protein</fullName>
    </submittedName>
</protein>
<evidence type="ECO:0000313" key="1">
    <source>
        <dbReference type="EMBL" id="KAJ7722497.1"/>
    </source>
</evidence>
<dbReference type="EMBL" id="JARKIB010000219">
    <property type="protein sequence ID" value="KAJ7722497.1"/>
    <property type="molecule type" value="Genomic_DNA"/>
</dbReference>
<evidence type="ECO:0000313" key="2">
    <source>
        <dbReference type="Proteomes" id="UP001215598"/>
    </source>
</evidence>
<keyword evidence="2" id="KW-1185">Reference proteome</keyword>
<accession>A0AAD7HK19</accession>
<dbReference type="Proteomes" id="UP001215598">
    <property type="component" value="Unassembled WGS sequence"/>
</dbReference>
<name>A0AAD7HK19_9AGAR</name>
<gene>
    <name evidence="1" type="ORF">B0H16DRAFT_348936</name>
</gene>
<reference evidence="1" key="1">
    <citation type="submission" date="2023-03" db="EMBL/GenBank/DDBJ databases">
        <title>Massive genome expansion in bonnet fungi (Mycena s.s.) driven by repeated elements and novel gene families across ecological guilds.</title>
        <authorList>
            <consortium name="Lawrence Berkeley National Laboratory"/>
            <person name="Harder C.B."/>
            <person name="Miyauchi S."/>
            <person name="Viragh M."/>
            <person name="Kuo A."/>
            <person name="Thoen E."/>
            <person name="Andreopoulos B."/>
            <person name="Lu D."/>
            <person name="Skrede I."/>
            <person name="Drula E."/>
            <person name="Henrissat B."/>
            <person name="Morin E."/>
            <person name="Kohler A."/>
            <person name="Barry K."/>
            <person name="LaButti K."/>
            <person name="Morin E."/>
            <person name="Salamov A."/>
            <person name="Lipzen A."/>
            <person name="Mereny Z."/>
            <person name="Hegedus B."/>
            <person name="Baldrian P."/>
            <person name="Stursova M."/>
            <person name="Weitz H."/>
            <person name="Taylor A."/>
            <person name="Grigoriev I.V."/>
            <person name="Nagy L.G."/>
            <person name="Martin F."/>
            <person name="Kauserud H."/>
        </authorList>
    </citation>
    <scope>NUCLEOTIDE SEQUENCE</scope>
    <source>
        <strain evidence="1">CBHHK182m</strain>
    </source>
</reference>